<dbReference type="Proteomes" id="UP000823775">
    <property type="component" value="Unassembled WGS sequence"/>
</dbReference>
<feature type="non-terminal residue" evidence="1">
    <location>
        <position position="1"/>
    </location>
</feature>
<name>A0ABS8VNL3_DATST</name>
<evidence type="ECO:0000313" key="1">
    <source>
        <dbReference type="EMBL" id="MCE0481947.1"/>
    </source>
</evidence>
<gene>
    <name evidence="1" type="ORF">HAX54_040160</name>
</gene>
<evidence type="ECO:0000313" key="2">
    <source>
        <dbReference type="Proteomes" id="UP000823775"/>
    </source>
</evidence>
<protein>
    <submittedName>
        <fullName evidence="1">Uncharacterized protein</fullName>
    </submittedName>
</protein>
<proteinExistence type="predicted"/>
<sequence length="55" mass="6062">SIDMFEIDLGTTTFDNSPSSDLHRLVSGGPWNPLVTRRYVIDADSSSHDVLILIS</sequence>
<organism evidence="1 2">
    <name type="scientific">Datura stramonium</name>
    <name type="common">Jimsonweed</name>
    <name type="synonym">Common thornapple</name>
    <dbReference type="NCBI Taxonomy" id="4076"/>
    <lineage>
        <taxon>Eukaryota</taxon>
        <taxon>Viridiplantae</taxon>
        <taxon>Streptophyta</taxon>
        <taxon>Embryophyta</taxon>
        <taxon>Tracheophyta</taxon>
        <taxon>Spermatophyta</taxon>
        <taxon>Magnoliopsida</taxon>
        <taxon>eudicotyledons</taxon>
        <taxon>Gunneridae</taxon>
        <taxon>Pentapetalae</taxon>
        <taxon>asterids</taxon>
        <taxon>lamiids</taxon>
        <taxon>Solanales</taxon>
        <taxon>Solanaceae</taxon>
        <taxon>Solanoideae</taxon>
        <taxon>Datureae</taxon>
        <taxon>Datura</taxon>
    </lineage>
</organism>
<keyword evidence="2" id="KW-1185">Reference proteome</keyword>
<reference evidence="1 2" key="1">
    <citation type="journal article" date="2021" name="BMC Genomics">
        <title>Datura genome reveals duplications of psychoactive alkaloid biosynthetic genes and high mutation rate following tissue culture.</title>
        <authorList>
            <person name="Rajewski A."/>
            <person name="Carter-House D."/>
            <person name="Stajich J."/>
            <person name="Litt A."/>
        </authorList>
    </citation>
    <scope>NUCLEOTIDE SEQUENCE [LARGE SCALE GENOMIC DNA]</scope>
    <source>
        <strain evidence="1">AR-01</strain>
    </source>
</reference>
<comment type="caution">
    <text evidence="1">The sequence shown here is derived from an EMBL/GenBank/DDBJ whole genome shotgun (WGS) entry which is preliminary data.</text>
</comment>
<dbReference type="EMBL" id="JACEIK010005638">
    <property type="protein sequence ID" value="MCE0481947.1"/>
    <property type="molecule type" value="Genomic_DNA"/>
</dbReference>
<accession>A0ABS8VNL3</accession>